<dbReference type="AlphaFoldDB" id="E0E206"/>
<sequence length="100" mass="12119">MKPIEKILEEINLPAAYMRFGSVTHPPYLIYYARGADNYMADDSVYHSEYKYTIEYYFTIKSRENEQEIESILNKNEIVWEKSEDIYIESEDMYLIKYFI</sequence>
<name>E0E206_9FIRM</name>
<dbReference type="OrthoDB" id="2061576at2"/>
<dbReference type="STRING" id="596315.HMPREF0634_0224"/>
<reference evidence="1 2" key="1">
    <citation type="submission" date="2010-08" db="EMBL/GenBank/DDBJ databases">
        <authorList>
            <person name="Harkins D.M."/>
            <person name="Madupu R."/>
            <person name="Durkin A.S."/>
            <person name="Torralba M."/>
            <person name="Methe B."/>
            <person name="Sutton G.G."/>
            <person name="Nelson K.E."/>
        </authorList>
    </citation>
    <scope>NUCLEOTIDE SEQUENCE [LARGE SCALE GENOMIC DNA]</scope>
    <source>
        <strain evidence="1 2">DSM 17678</strain>
    </source>
</reference>
<evidence type="ECO:0000313" key="2">
    <source>
        <dbReference type="Proteomes" id="UP000003244"/>
    </source>
</evidence>
<accession>E0E206</accession>
<protein>
    <submittedName>
        <fullName evidence="1">Uncharacterized protein</fullName>
    </submittedName>
</protein>
<keyword evidence="2" id="KW-1185">Reference proteome</keyword>
<gene>
    <name evidence="1" type="ORF">HMPREF0634_0224</name>
</gene>
<proteinExistence type="predicted"/>
<comment type="caution">
    <text evidence="1">The sequence shown here is derived from an EMBL/GenBank/DDBJ whole genome shotgun (WGS) entry which is preliminary data.</text>
</comment>
<dbReference type="RefSeq" id="WP_007788712.1">
    <property type="nucleotide sequence ID" value="NZ_ADGQ01000028.1"/>
</dbReference>
<dbReference type="eggNOG" id="ENOG5032Z0X">
    <property type="taxonomic scope" value="Bacteria"/>
</dbReference>
<evidence type="ECO:0000313" key="1">
    <source>
        <dbReference type="EMBL" id="EFM65058.1"/>
    </source>
</evidence>
<dbReference type="EMBL" id="ADGQ01000028">
    <property type="protein sequence ID" value="EFM65058.1"/>
    <property type="molecule type" value="Genomic_DNA"/>
</dbReference>
<dbReference type="GeneID" id="84800248"/>
<dbReference type="Proteomes" id="UP000003244">
    <property type="component" value="Unassembled WGS sequence"/>
</dbReference>
<organism evidence="1 2">
    <name type="scientific">Peptostreptococcus stomatis DSM 17678</name>
    <dbReference type="NCBI Taxonomy" id="596315"/>
    <lineage>
        <taxon>Bacteria</taxon>
        <taxon>Bacillati</taxon>
        <taxon>Bacillota</taxon>
        <taxon>Clostridia</taxon>
        <taxon>Peptostreptococcales</taxon>
        <taxon>Peptostreptococcaceae</taxon>
        <taxon>Peptostreptococcus</taxon>
    </lineage>
</organism>